<feature type="region of interest" description="Disordered" evidence="1">
    <location>
        <begin position="887"/>
        <end position="923"/>
    </location>
</feature>
<feature type="region of interest" description="Disordered" evidence="1">
    <location>
        <begin position="987"/>
        <end position="1025"/>
    </location>
</feature>
<feature type="compositionally biased region" description="Acidic residues" evidence="1">
    <location>
        <begin position="698"/>
        <end position="708"/>
    </location>
</feature>
<evidence type="ECO:0000313" key="2">
    <source>
        <dbReference type="EMBL" id="GMF23177.1"/>
    </source>
</evidence>
<evidence type="ECO:0000313" key="3">
    <source>
        <dbReference type="Proteomes" id="UP001165083"/>
    </source>
</evidence>
<feature type="compositionally biased region" description="Polar residues" evidence="1">
    <location>
        <begin position="309"/>
        <end position="339"/>
    </location>
</feature>
<reference evidence="2" key="1">
    <citation type="submission" date="2023-04" db="EMBL/GenBank/DDBJ databases">
        <title>Phytophthora lilii NBRC 32176.</title>
        <authorList>
            <person name="Ichikawa N."/>
            <person name="Sato H."/>
            <person name="Tonouchi N."/>
        </authorList>
    </citation>
    <scope>NUCLEOTIDE SEQUENCE</scope>
    <source>
        <strain evidence="2">NBRC 32176</strain>
    </source>
</reference>
<feature type="region of interest" description="Disordered" evidence="1">
    <location>
        <begin position="1"/>
        <end position="27"/>
    </location>
</feature>
<organism evidence="2 3">
    <name type="scientific">Phytophthora lilii</name>
    <dbReference type="NCBI Taxonomy" id="2077276"/>
    <lineage>
        <taxon>Eukaryota</taxon>
        <taxon>Sar</taxon>
        <taxon>Stramenopiles</taxon>
        <taxon>Oomycota</taxon>
        <taxon>Peronosporomycetes</taxon>
        <taxon>Peronosporales</taxon>
        <taxon>Peronosporaceae</taxon>
        <taxon>Phytophthora</taxon>
    </lineage>
</organism>
<feature type="region of interest" description="Disordered" evidence="1">
    <location>
        <begin position="547"/>
        <end position="717"/>
    </location>
</feature>
<proteinExistence type="predicted"/>
<feature type="compositionally biased region" description="Acidic residues" evidence="1">
    <location>
        <begin position="1"/>
        <end position="15"/>
    </location>
</feature>
<feature type="compositionally biased region" description="Polar residues" evidence="1">
    <location>
        <begin position="246"/>
        <end position="259"/>
    </location>
</feature>
<feature type="compositionally biased region" description="Acidic residues" evidence="1">
    <location>
        <begin position="260"/>
        <end position="273"/>
    </location>
</feature>
<comment type="caution">
    <text evidence="2">The sequence shown here is derived from an EMBL/GenBank/DDBJ whole genome shotgun (WGS) entry which is preliminary data.</text>
</comment>
<dbReference type="OrthoDB" id="114189at2759"/>
<feature type="compositionally biased region" description="Basic and acidic residues" evidence="1">
    <location>
        <begin position="482"/>
        <end position="491"/>
    </location>
</feature>
<feature type="compositionally biased region" description="Basic and acidic residues" evidence="1">
    <location>
        <begin position="16"/>
        <end position="27"/>
    </location>
</feature>
<feature type="compositionally biased region" description="Acidic residues" evidence="1">
    <location>
        <begin position="142"/>
        <end position="163"/>
    </location>
</feature>
<dbReference type="Proteomes" id="UP001165083">
    <property type="component" value="Unassembled WGS sequence"/>
</dbReference>
<accession>A0A9W6TZS8</accession>
<feature type="compositionally biased region" description="Basic and acidic residues" evidence="1">
    <location>
        <begin position="274"/>
        <end position="305"/>
    </location>
</feature>
<feature type="compositionally biased region" description="Basic and acidic residues" evidence="1">
    <location>
        <begin position="792"/>
        <end position="812"/>
    </location>
</feature>
<dbReference type="AlphaFoldDB" id="A0A9W6TZS8"/>
<feature type="compositionally biased region" description="Basic and acidic residues" evidence="1">
    <location>
        <begin position="841"/>
        <end position="854"/>
    </location>
</feature>
<feature type="compositionally biased region" description="Polar residues" evidence="1">
    <location>
        <begin position="610"/>
        <end position="625"/>
    </location>
</feature>
<protein>
    <submittedName>
        <fullName evidence="2">Unnamed protein product</fullName>
    </submittedName>
</protein>
<sequence>MSNLEDEESSADFAEDSFKSEQDRNDVDGLVSGVERKIEAAKIQSQWSSVGLSGDGEDDDMNEVEGLMLEKSLAHSSKQVKPHIDNECDQSDEFATSFVHNDFEEKPPAVVDEVGEASVDDTESDGRAHANAGFSLSPDQFEQSDAEQDPSSEEEQDPLEESSFDNAMMSALEGREVQTSIDLGNTVQHPDAVEADHSDTEGCELRDAIAESSFDDSMRSESDEELNNTCFADNSKTYPSGVDSMHGSSTQRQPSHLENFDNDNLSDSEATGDTDERTREHHSIKLEDSAESVENARLEDQHDEVYVLTPNSVAPAQPNKTDSLEESSSSIENGTLTTQLEKDAVLNKSSPNAERSAQSDQFDEDSKVENSEAITRSGVVVDETSEIDTLEESASNVDIGDQLSESDELDKSTSSSASGAVVHGAEDNKLEGSSSSSAHGVAGDQLDSCNVPKDTPQTEKSSVLADERYKLEESASSFESCGLERQEKGDELDTSASGVNNIAYVDEHDEVRSLDESSTIVESVELKNQFNEQNANRNVSHRALSGSLTGQYGEHDEVEISVSNLRSGEKEDFDETPTDVGTFRHTYGSNSLPLEDNDAIYDRNDHGLEATTQSDSLAESSSYADNLSDGDDEVSASMDAELSPQPVKHSNKSDNDDEWSEEQLREAERSLGGALALEEEEGGDGKVEAAPAMSLRMEDEDSSEEEETMAVQSQPAFSASLSRFGMGTRRLNLEEDDDMDEVERLLLEQSSSSMRKRQQQTNRFASVADDDDEFGEVSLQSNTGNDGELGEDSIRSRDGEFGKESIESHDSNNRSMDLNSRDEGAFNEATFTHQLANLEKDVDDKAPMRSHQSDFDELSASSRSHEAIDIGIASIQSILQVNNEFGYSSTTRDEDEFGEASRSRSREKDEFGEASFCSGSFEDDNDEFGEISIPLHKDTCVGAQASSRSLTTSDVDHSTRLSGATSRAMTYHEGLMDSPVKVNTNVNTTTITHGDSDAENDYMDESFDLDESLEEVGDDNEERHV</sequence>
<evidence type="ECO:0000256" key="1">
    <source>
        <dbReference type="SAM" id="MobiDB-lite"/>
    </source>
</evidence>
<feature type="compositionally biased region" description="Polar residues" evidence="1">
    <location>
        <begin position="177"/>
        <end position="188"/>
    </location>
</feature>
<keyword evidence="3" id="KW-1185">Reference proteome</keyword>
<feature type="compositionally biased region" description="Polar residues" evidence="1">
    <location>
        <begin position="347"/>
        <end position="360"/>
    </location>
</feature>
<feature type="compositionally biased region" description="Acidic residues" evidence="1">
    <location>
        <begin position="113"/>
        <end position="123"/>
    </location>
</feature>
<feature type="region of interest" description="Disordered" evidence="1">
    <location>
        <begin position="748"/>
        <end position="820"/>
    </location>
</feature>
<feature type="region of interest" description="Disordered" evidence="1">
    <location>
        <begin position="93"/>
        <end position="495"/>
    </location>
</feature>
<feature type="compositionally biased region" description="Polar residues" evidence="1">
    <location>
        <begin position="227"/>
        <end position="238"/>
    </location>
</feature>
<feature type="compositionally biased region" description="Basic and acidic residues" evidence="1">
    <location>
        <begin position="191"/>
        <end position="209"/>
    </location>
</feature>
<feature type="region of interest" description="Disordered" evidence="1">
    <location>
        <begin position="841"/>
        <end position="860"/>
    </location>
</feature>
<gene>
    <name evidence="2" type="ORF">Plil01_000932300</name>
</gene>
<dbReference type="EMBL" id="BSXW01000465">
    <property type="protein sequence ID" value="GMF23177.1"/>
    <property type="molecule type" value="Genomic_DNA"/>
</dbReference>
<feature type="compositionally biased region" description="Basic and acidic residues" evidence="1">
    <location>
        <begin position="899"/>
        <end position="911"/>
    </location>
</feature>
<feature type="compositionally biased region" description="Acidic residues" evidence="1">
    <location>
        <begin position="997"/>
        <end position="1025"/>
    </location>
</feature>
<name>A0A9W6TZS8_9STRA</name>